<feature type="binding site" evidence="7">
    <location>
        <position position="203"/>
    </location>
    <ligand>
        <name>substrate</name>
    </ligand>
</feature>
<comment type="caution">
    <text evidence="8">The sequence shown here is derived from an EMBL/GenBank/DDBJ whole genome shotgun (WGS) entry which is preliminary data.</text>
</comment>
<proteinExistence type="inferred from homology"/>
<comment type="caution">
    <text evidence="7">Lacks conserved residue(s) required for the propagation of feature annotation.</text>
</comment>
<comment type="function">
    <text evidence="7">Pyrophosphatase that catalyzes the hydrolysis of nucleoside triphosphates to their monophosphate derivatives, with a high preference for the non-canonical purine nucleotides XTP (xanthosine triphosphate), dITP (deoxyinosine triphosphate) and ITP. Seems to function as a house-cleaning enzyme that removes non-canonical purine nucleotides from the nucleotide pool, thus preventing their incorporation into DNA/RNA and avoiding chromosomal lesions.</text>
</comment>
<feature type="binding site" evidence="7">
    <location>
        <begin position="208"/>
        <end position="209"/>
    </location>
    <ligand>
        <name>substrate</name>
    </ligand>
</feature>
<dbReference type="Gene3D" id="3.90.950.10">
    <property type="match status" value="1"/>
</dbReference>
<feature type="binding site" evidence="7">
    <location>
        <begin position="12"/>
        <end position="17"/>
    </location>
    <ligand>
        <name>substrate</name>
    </ligand>
</feature>
<evidence type="ECO:0000313" key="8">
    <source>
        <dbReference type="EMBL" id="MFC5447308.1"/>
    </source>
</evidence>
<evidence type="ECO:0000256" key="5">
    <source>
        <dbReference type="ARBA" id="ARBA00022842"/>
    </source>
</evidence>
<dbReference type="InterPro" id="IPR020922">
    <property type="entry name" value="dITP/XTP_pyrophosphatase"/>
</dbReference>
<organism evidence="8 9">
    <name type="scientific">Paenibacillus aestuarii</name>
    <dbReference type="NCBI Taxonomy" id="516965"/>
    <lineage>
        <taxon>Bacteria</taxon>
        <taxon>Bacillati</taxon>
        <taxon>Bacillota</taxon>
        <taxon>Bacilli</taxon>
        <taxon>Bacillales</taxon>
        <taxon>Paenibacillaceae</taxon>
        <taxon>Paenibacillus</taxon>
    </lineage>
</organism>
<dbReference type="GO" id="GO:0016787">
    <property type="term" value="F:hydrolase activity"/>
    <property type="evidence" value="ECO:0007669"/>
    <property type="project" value="UniProtKB-KW"/>
</dbReference>
<keyword evidence="5 7" id="KW-0460">Magnesium</keyword>
<protein>
    <recommendedName>
        <fullName evidence="7">dITP/XTP pyrophosphatase</fullName>
        <ecNumber evidence="7">3.6.1.66</ecNumber>
    </recommendedName>
    <alternativeName>
        <fullName evidence="7">Non-canonical purine NTP pyrophosphatase</fullName>
    </alternativeName>
    <alternativeName>
        <fullName evidence="7">Non-standard purine NTP pyrophosphatase</fullName>
    </alternativeName>
    <alternativeName>
        <fullName evidence="7">Nucleoside-triphosphate diphosphatase</fullName>
    </alternativeName>
    <alternativeName>
        <fullName evidence="7">Nucleoside-triphosphate pyrophosphatase</fullName>
        <shortName evidence="7">NTPase</shortName>
    </alternativeName>
</protein>
<dbReference type="HAMAP" id="MF_01405">
    <property type="entry name" value="Non_canon_purine_NTPase"/>
    <property type="match status" value="1"/>
</dbReference>
<comment type="subunit">
    <text evidence="7">Homodimer.</text>
</comment>
<sequence>MQLQSNFVVIATRNEGKVKEFAKLFEPKGYKVRSLADYCDLPEIVESGSTFAENARIKAQVISAHLHVPVLADDSGLCVAALDGAPGVYSARFAGEGATDEANNAKLLQALREKAAAGELPAAQAAAGPQGGAAEHPELLSEAAFVCALALIDPVANEMIEAEGRCEGFIIEQARGNGGFGYDPLFYIPTLQKTMAELSVDEKNEMSHRAKALRKFLGSLPDPEQ</sequence>
<evidence type="ECO:0000313" key="9">
    <source>
        <dbReference type="Proteomes" id="UP001596044"/>
    </source>
</evidence>
<evidence type="ECO:0000256" key="3">
    <source>
        <dbReference type="ARBA" id="ARBA00022741"/>
    </source>
</evidence>
<feature type="active site" description="Proton acceptor" evidence="7">
    <location>
        <position position="74"/>
    </location>
</feature>
<dbReference type="SUPFAM" id="SSF52972">
    <property type="entry name" value="ITPase-like"/>
    <property type="match status" value="1"/>
</dbReference>
<comment type="catalytic activity">
    <reaction evidence="7">
        <text>XTP + H2O = XMP + diphosphate + H(+)</text>
        <dbReference type="Rhea" id="RHEA:28610"/>
        <dbReference type="ChEBI" id="CHEBI:15377"/>
        <dbReference type="ChEBI" id="CHEBI:15378"/>
        <dbReference type="ChEBI" id="CHEBI:33019"/>
        <dbReference type="ChEBI" id="CHEBI:57464"/>
        <dbReference type="ChEBI" id="CHEBI:61314"/>
        <dbReference type="EC" id="3.6.1.66"/>
    </reaction>
</comment>
<comment type="cofactor">
    <cofactor evidence="7">
        <name>Mg(2+)</name>
        <dbReference type="ChEBI" id="CHEBI:18420"/>
    </cofactor>
    <text evidence="7">Binds 1 Mg(2+) ion per subunit.</text>
</comment>
<dbReference type="PANTHER" id="PTHR11067:SF9">
    <property type="entry name" value="INOSINE TRIPHOSPHATE PYROPHOSPHATASE"/>
    <property type="match status" value="1"/>
</dbReference>
<feature type="binding site" evidence="7">
    <location>
        <begin position="180"/>
        <end position="183"/>
    </location>
    <ligand>
        <name>substrate</name>
    </ligand>
</feature>
<dbReference type="Pfam" id="PF01725">
    <property type="entry name" value="Ham1p_like"/>
    <property type="match status" value="1"/>
</dbReference>
<feature type="binding site" evidence="7">
    <location>
        <position position="75"/>
    </location>
    <ligand>
        <name>substrate</name>
    </ligand>
</feature>
<evidence type="ECO:0000256" key="7">
    <source>
        <dbReference type="HAMAP-Rule" id="MF_01405"/>
    </source>
</evidence>
<evidence type="ECO:0000256" key="1">
    <source>
        <dbReference type="ARBA" id="ARBA00008023"/>
    </source>
</evidence>
<dbReference type="CDD" id="cd00515">
    <property type="entry name" value="HAM1"/>
    <property type="match status" value="1"/>
</dbReference>
<dbReference type="InterPro" id="IPR002637">
    <property type="entry name" value="RdgB/HAM1"/>
</dbReference>
<dbReference type="PANTHER" id="PTHR11067">
    <property type="entry name" value="INOSINE TRIPHOSPHATE PYROPHOSPHATASE/HAM1 PROTEIN"/>
    <property type="match status" value="1"/>
</dbReference>
<evidence type="ECO:0000256" key="6">
    <source>
        <dbReference type="ARBA" id="ARBA00023080"/>
    </source>
</evidence>
<comment type="catalytic activity">
    <reaction evidence="7">
        <text>ITP + H2O = IMP + diphosphate + H(+)</text>
        <dbReference type="Rhea" id="RHEA:29399"/>
        <dbReference type="ChEBI" id="CHEBI:15377"/>
        <dbReference type="ChEBI" id="CHEBI:15378"/>
        <dbReference type="ChEBI" id="CHEBI:33019"/>
        <dbReference type="ChEBI" id="CHEBI:58053"/>
        <dbReference type="ChEBI" id="CHEBI:61402"/>
        <dbReference type="EC" id="3.6.1.66"/>
    </reaction>
</comment>
<evidence type="ECO:0000256" key="4">
    <source>
        <dbReference type="ARBA" id="ARBA00022801"/>
    </source>
</evidence>
<accession>A0ABW0K3B7</accession>
<comment type="catalytic activity">
    <reaction evidence="7">
        <text>dITP + H2O = dIMP + diphosphate + H(+)</text>
        <dbReference type="Rhea" id="RHEA:28342"/>
        <dbReference type="ChEBI" id="CHEBI:15377"/>
        <dbReference type="ChEBI" id="CHEBI:15378"/>
        <dbReference type="ChEBI" id="CHEBI:33019"/>
        <dbReference type="ChEBI" id="CHEBI:61194"/>
        <dbReference type="ChEBI" id="CHEBI:61382"/>
        <dbReference type="EC" id="3.6.1.66"/>
    </reaction>
</comment>
<dbReference type="RefSeq" id="WP_270884333.1">
    <property type="nucleotide sequence ID" value="NZ_JAQFVF010000068.1"/>
</dbReference>
<gene>
    <name evidence="8" type="ORF">ACFPOG_03495</name>
</gene>
<keyword evidence="4 7" id="KW-0378">Hydrolase</keyword>
<dbReference type="Proteomes" id="UP001596044">
    <property type="component" value="Unassembled WGS sequence"/>
</dbReference>
<keyword evidence="2 7" id="KW-0479">Metal-binding</keyword>
<dbReference type="EMBL" id="JBHSMJ010000006">
    <property type="protein sequence ID" value="MFC5447308.1"/>
    <property type="molecule type" value="Genomic_DNA"/>
</dbReference>
<evidence type="ECO:0000256" key="2">
    <source>
        <dbReference type="ARBA" id="ARBA00022723"/>
    </source>
</evidence>
<reference evidence="9" key="1">
    <citation type="journal article" date="2019" name="Int. J. Syst. Evol. Microbiol.">
        <title>The Global Catalogue of Microorganisms (GCM) 10K type strain sequencing project: providing services to taxonomists for standard genome sequencing and annotation.</title>
        <authorList>
            <consortium name="The Broad Institute Genomics Platform"/>
            <consortium name="The Broad Institute Genome Sequencing Center for Infectious Disease"/>
            <person name="Wu L."/>
            <person name="Ma J."/>
        </authorList>
    </citation>
    <scope>NUCLEOTIDE SEQUENCE [LARGE SCALE GENOMIC DNA]</scope>
    <source>
        <strain evidence="9">KACC 11904</strain>
    </source>
</reference>
<name>A0ABW0K3B7_9BACL</name>
<keyword evidence="3 7" id="KW-0547">Nucleotide-binding</keyword>
<dbReference type="EC" id="3.6.1.66" evidence="7"/>
<keyword evidence="9" id="KW-1185">Reference proteome</keyword>
<dbReference type="InterPro" id="IPR029001">
    <property type="entry name" value="ITPase-like_fam"/>
</dbReference>
<keyword evidence="6 7" id="KW-0546">Nucleotide metabolism</keyword>
<comment type="similarity">
    <text evidence="1 7">Belongs to the HAM1 NTPase family.</text>
</comment>
<feature type="binding site" evidence="7">
    <location>
        <position position="74"/>
    </location>
    <ligand>
        <name>Mg(2+)</name>
        <dbReference type="ChEBI" id="CHEBI:18420"/>
    </ligand>
</feature>